<keyword evidence="1" id="KW-0472">Membrane</keyword>
<keyword evidence="1" id="KW-1133">Transmembrane helix</keyword>
<feature type="transmembrane region" description="Helical" evidence="1">
    <location>
        <begin position="7"/>
        <end position="24"/>
    </location>
</feature>
<evidence type="ECO:0000313" key="2">
    <source>
        <dbReference type="EMBL" id="ADV50659.1"/>
    </source>
</evidence>
<keyword evidence="3" id="KW-1185">Reference proteome</keyword>
<evidence type="ECO:0000256" key="1">
    <source>
        <dbReference type="SAM" id="Phobius"/>
    </source>
</evidence>
<sequence length="264" mass="30990">MKRLRNTGIYYLFFGVLLALSFVFTNLWPIAIVGFLLLILFFILKYIFRKSVVQTSLNKRKLQLSDFFLIIFPFIYVILISWYVWRPYRQTIILPNSYKGIVAIKYDEIKAQNEIWTNTFFGLCGSRLIKVNTSGVARTSFKFHNNSIPILGIKQLNYNRGGLKIYHENNLDDEIVEGFDGTWFVGASAKEGGKQIYSTNYSYYPLMIFVVAPPENYFDYFMTEKEIEIWVAEEKKKHPNSYIERPITKLNAKNIEFLRRVGIL</sequence>
<protein>
    <submittedName>
        <fullName evidence="2">Uncharacterized protein</fullName>
    </submittedName>
</protein>
<reference evidence="2 3" key="1">
    <citation type="journal article" date="2010" name="Stand. Genomic Sci.">
        <title>Complete genome sequence of Cellulophaga algicola type strain (IC166).</title>
        <authorList>
            <person name="Abt B."/>
            <person name="Lu M."/>
            <person name="Misra M."/>
            <person name="Han C."/>
            <person name="Nolan M."/>
            <person name="Lucas S."/>
            <person name="Hammon N."/>
            <person name="Deshpande S."/>
            <person name="Cheng J.F."/>
            <person name="Tapia R."/>
            <person name="Goodwin L."/>
            <person name="Pitluck S."/>
            <person name="Liolios K."/>
            <person name="Pagani I."/>
            <person name="Ivanova N."/>
            <person name="Mavromatis K."/>
            <person name="Ovchinikova G."/>
            <person name="Pati A."/>
            <person name="Chen A."/>
            <person name="Palaniappan K."/>
            <person name="Land M."/>
            <person name="Hauser L."/>
            <person name="Chang Y.J."/>
            <person name="Jeffries C.D."/>
            <person name="Detter J.C."/>
            <person name="Brambilla E."/>
            <person name="Rohde M."/>
            <person name="Tindall B.J."/>
            <person name="Goker M."/>
            <person name="Woyke T."/>
            <person name="Bristow J."/>
            <person name="Eisen J.A."/>
            <person name="Markowitz V."/>
            <person name="Hugenholtz P."/>
            <person name="Kyrpides N.C."/>
            <person name="Klenk H.P."/>
            <person name="Lapidus A."/>
        </authorList>
    </citation>
    <scope>NUCLEOTIDE SEQUENCE [LARGE SCALE GENOMIC DNA]</scope>
    <source>
        <strain evidence="3">DSM 14237 / IC166 / ACAM 630</strain>
    </source>
</reference>
<proteinExistence type="predicted"/>
<feature type="transmembrane region" description="Helical" evidence="1">
    <location>
        <begin position="30"/>
        <end position="47"/>
    </location>
</feature>
<accession>E6X6U6</accession>
<dbReference type="RefSeq" id="WP_013552111.1">
    <property type="nucleotide sequence ID" value="NC_014934.1"/>
</dbReference>
<dbReference type="EMBL" id="CP002453">
    <property type="protein sequence ID" value="ADV50659.1"/>
    <property type="molecule type" value="Genomic_DNA"/>
</dbReference>
<dbReference type="STRING" id="688270.Celal_3394"/>
<dbReference type="AlphaFoldDB" id="E6X6U6"/>
<keyword evidence="1" id="KW-0812">Transmembrane</keyword>
<dbReference type="OrthoDB" id="1452451at2"/>
<dbReference type="Proteomes" id="UP000008634">
    <property type="component" value="Chromosome"/>
</dbReference>
<gene>
    <name evidence="2" type="ordered locus">Celal_3394</name>
</gene>
<name>E6X6U6_CELAD</name>
<organism evidence="2 3">
    <name type="scientific">Cellulophaga algicola (strain DSM 14237 / IC166 / ACAM 630)</name>
    <dbReference type="NCBI Taxonomy" id="688270"/>
    <lineage>
        <taxon>Bacteria</taxon>
        <taxon>Pseudomonadati</taxon>
        <taxon>Bacteroidota</taxon>
        <taxon>Flavobacteriia</taxon>
        <taxon>Flavobacteriales</taxon>
        <taxon>Flavobacteriaceae</taxon>
        <taxon>Cellulophaga</taxon>
    </lineage>
</organism>
<evidence type="ECO:0000313" key="3">
    <source>
        <dbReference type="Proteomes" id="UP000008634"/>
    </source>
</evidence>
<feature type="transmembrane region" description="Helical" evidence="1">
    <location>
        <begin position="67"/>
        <end position="85"/>
    </location>
</feature>
<dbReference type="HOGENOM" id="CLU_1052495_0_0_10"/>
<dbReference type="KEGG" id="cao:Celal_3394"/>
<dbReference type="eggNOG" id="ENOG50311DD">
    <property type="taxonomic scope" value="Bacteria"/>
</dbReference>